<protein>
    <submittedName>
        <fullName evidence="2">Uncharacterized protein</fullName>
    </submittedName>
</protein>
<dbReference type="OrthoDB" id="198874at2759"/>
<comment type="caution">
    <text evidence="2">The sequence shown here is derived from an EMBL/GenBank/DDBJ whole genome shotgun (WGS) entry which is preliminary data.</text>
</comment>
<reference evidence="3" key="1">
    <citation type="journal article" date="2023" name="Commun. Biol.">
        <title>Genome analysis of Parmales, the sister group of diatoms, reveals the evolutionary specialization of diatoms from phago-mixotrophs to photoautotrophs.</title>
        <authorList>
            <person name="Ban H."/>
            <person name="Sato S."/>
            <person name="Yoshikawa S."/>
            <person name="Yamada K."/>
            <person name="Nakamura Y."/>
            <person name="Ichinomiya M."/>
            <person name="Sato N."/>
            <person name="Blanc-Mathieu R."/>
            <person name="Endo H."/>
            <person name="Kuwata A."/>
            <person name="Ogata H."/>
        </authorList>
    </citation>
    <scope>NUCLEOTIDE SEQUENCE [LARGE SCALE GENOMIC DNA]</scope>
    <source>
        <strain evidence="3">NIES 3701</strain>
    </source>
</reference>
<dbReference type="Proteomes" id="UP001165085">
    <property type="component" value="Unassembled WGS sequence"/>
</dbReference>
<dbReference type="EMBL" id="BRXY01000538">
    <property type="protein sequence ID" value="GMH99020.1"/>
    <property type="molecule type" value="Genomic_DNA"/>
</dbReference>
<feature type="compositionally biased region" description="Low complexity" evidence="1">
    <location>
        <begin position="8"/>
        <end position="19"/>
    </location>
</feature>
<evidence type="ECO:0000313" key="2">
    <source>
        <dbReference type="EMBL" id="GMH99020.1"/>
    </source>
</evidence>
<keyword evidence="3" id="KW-1185">Reference proteome</keyword>
<accession>A0A9W7F1W5</accession>
<name>A0A9W7F1W5_9STRA</name>
<sequence length="375" mass="42064">MLSPAVPQTPTTPQHASSPPSSPIPMTPQRPSDPAKPSSSPRPRTARELKESRKAEFAQTASNIAHAHKKADNIHKEALPTYVPQRIQDNVETCYFMKEQHGWTPLENVDPTSTSDNDKHRPSFKLWYEYEEVTGHNPEGVEKFKDSPRLYNYNRRAKQSSTPFKPDTTRGALEGRVASPVKRKQGLEEKITKIDGAVGREGWRAHVTMGNGVVRWTDDVFDWQNMKMVPSENLNENGKSTFLFPNELAPMYSSFTPDKIYRWKPPRKSPKKKSVPKLTKSQLVEISEIRRQNMEKNGTIHGSKPSPRSTTLTLSNGTEWKGTFPLPSPSNNQNSVMTETYDVQSLSSLSNGTATGFKVDTRNLKGGGSVTFTLK</sequence>
<gene>
    <name evidence="2" type="ORF">TrST_g8308</name>
</gene>
<organism evidence="2 3">
    <name type="scientific">Triparma strigata</name>
    <dbReference type="NCBI Taxonomy" id="1606541"/>
    <lineage>
        <taxon>Eukaryota</taxon>
        <taxon>Sar</taxon>
        <taxon>Stramenopiles</taxon>
        <taxon>Ochrophyta</taxon>
        <taxon>Bolidophyceae</taxon>
        <taxon>Parmales</taxon>
        <taxon>Triparmaceae</taxon>
        <taxon>Triparma</taxon>
    </lineage>
</organism>
<evidence type="ECO:0000313" key="3">
    <source>
        <dbReference type="Proteomes" id="UP001165085"/>
    </source>
</evidence>
<evidence type="ECO:0000256" key="1">
    <source>
        <dbReference type="SAM" id="MobiDB-lite"/>
    </source>
</evidence>
<feature type="region of interest" description="Disordered" evidence="1">
    <location>
        <begin position="1"/>
        <end position="53"/>
    </location>
</feature>
<proteinExistence type="predicted"/>
<dbReference type="AlphaFoldDB" id="A0A9W7F1W5"/>